<feature type="domain" description="CxC2-like cysteine cluster KDZ transposase-associated" evidence="1">
    <location>
        <begin position="64"/>
        <end position="170"/>
    </location>
</feature>
<proteinExistence type="predicted"/>
<dbReference type="Pfam" id="PF18803">
    <property type="entry name" value="CxC2"/>
    <property type="match status" value="1"/>
</dbReference>
<dbReference type="RefSeq" id="XP_041288044.1">
    <property type="nucleotide sequence ID" value="XM_041431786.1"/>
</dbReference>
<comment type="caution">
    <text evidence="2">The sequence shown here is derived from an EMBL/GenBank/DDBJ whole genome shotgun (WGS) entry which is preliminary data.</text>
</comment>
<dbReference type="EMBL" id="JABBWM010000072">
    <property type="protein sequence ID" value="KAG2095918.1"/>
    <property type="molecule type" value="Genomic_DNA"/>
</dbReference>
<protein>
    <recommendedName>
        <fullName evidence="1">CxC2-like cysteine cluster KDZ transposase-associated domain-containing protein</fullName>
    </recommendedName>
</protein>
<evidence type="ECO:0000313" key="3">
    <source>
        <dbReference type="Proteomes" id="UP000823399"/>
    </source>
</evidence>
<dbReference type="GeneID" id="64694045"/>
<dbReference type="InterPro" id="IPR041457">
    <property type="entry name" value="CxC2_KDZ-assoc"/>
</dbReference>
<dbReference type="Proteomes" id="UP000823399">
    <property type="component" value="Unassembled WGS sequence"/>
</dbReference>
<evidence type="ECO:0000313" key="2">
    <source>
        <dbReference type="EMBL" id="KAG2095918.1"/>
    </source>
</evidence>
<gene>
    <name evidence="2" type="ORF">F5147DRAFT_584330</name>
</gene>
<dbReference type="OrthoDB" id="2682806at2759"/>
<accession>A0A9P7EWZ0</accession>
<dbReference type="AlphaFoldDB" id="A0A9P7EWZ0"/>
<keyword evidence="3" id="KW-1185">Reference proteome</keyword>
<name>A0A9P7EWZ0_9AGAM</name>
<organism evidence="2 3">
    <name type="scientific">Suillus discolor</name>
    <dbReference type="NCBI Taxonomy" id="1912936"/>
    <lineage>
        <taxon>Eukaryota</taxon>
        <taxon>Fungi</taxon>
        <taxon>Dikarya</taxon>
        <taxon>Basidiomycota</taxon>
        <taxon>Agaricomycotina</taxon>
        <taxon>Agaricomycetes</taxon>
        <taxon>Agaricomycetidae</taxon>
        <taxon>Boletales</taxon>
        <taxon>Suillineae</taxon>
        <taxon>Suillaceae</taxon>
        <taxon>Suillus</taxon>
    </lineage>
</organism>
<sequence length="182" mass="20688">MLRLEGHGNAGDSCFCGLAAPVFRCRDCFGMRMLCNQCVLHSHASNPLHRIDMWSNSYFQHTSLKQIGLCMQLGHNPGKICYNPHPSTGDDFIVIDVHGIHEITLDFCGCASSQVHYKQLLHARWYPATTSEPRTAATFSLLEHFHLLSFESKVSTYEFYQSLVRRNNHAGLLPIRVCSWYV</sequence>
<reference evidence="2" key="1">
    <citation type="journal article" date="2020" name="New Phytol.">
        <title>Comparative genomics reveals dynamic genome evolution in host specialist ectomycorrhizal fungi.</title>
        <authorList>
            <person name="Lofgren L.A."/>
            <person name="Nguyen N.H."/>
            <person name="Vilgalys R."/>
            <person name="Ruytinx J."/>
            <person name="Liao H.L."/>
            <person name="Branco S."/>
            <person name="Kuo A."/>
            <person name="LaButti K."/>
            <person name="Lipzen A."/>
            <person name="Andreopoulos W."/>
            <person name="Pangilinan J."/>
            <person name="Riley R."/>
            <person name="Hundley H."/>
            <person name="Na H."/>
            <person name="Barry K."/>
            <person name="Grigoriev I.V."/>
            <person name="Stajich J.E."/>
            <person name="Kennedy P.G."/>
        </authorList>
    </citation>
    <scope>NUCLEOTIDE SEQUENCE</scope>
    <source>
        <strain evidence="2">FC423</strain>
    </source>
</reference>
<evidence type="ECO:0000259" key="1">
    <source>
        <dbReference type="Pfam" id="PF18803"/>
    </source>
</evidence>